<gene>
    <name evidence="2" type="ORF">METZ01_LOCUS1917</name>
</gene>
<sequence>MGLALVHSDWESAEGNQQRSEQLVTQNEVCRLG</sequence>
<accession>A0A381N627</accession>
<feature type="region of interest" description="Disordered" evidence="1">
    <location>
        <begin position="1"/>
        <end position="33"/>
    </location>
</feature>
<feature type="compositionally biased region" description="Polar residues" evidence="1">
    <location>
        <begin position="14"/>
        <end position="33"/>
    </location>
</feature>
<reference evidence="2" key="1">
    <citation type="submission" date="2018-05" db="EMBL/GenBank/DDBJ databases">
        <authorList>
            <person name="Lanie J.A."/>
            <person name="Ng W.-L."/>
            <person name="Kazmierczak K.M."/>
            <person name="Andrzejewski T.M."/>
            <person name="Davidsen T.M."/>
            <person name="Wayne K.J."/>
            <person name="Tettelin H."/>
            <person name="Glass J.I."/>
            <person name="Rusch D."/>
            <person name="Podicherti R."/>
            <person name="Tsui H.-C.T."/>
            <person name="Winkler M.E."/>
        </authorList>
    </citation>
    <scope>NUCLEOTIDE SEQUENCE</scope>
</reference>
<organism evidence="2">
    <name type="scientific">marine metagenome</name>
    <dbReference type="NCBI Taxonomy" id="408172"/>
    <lineage>
        <taxon>unclassified sequences</taxon>
        <taxon>metagenomes</taxon>
        <taxon>ecological metagenomes</taxon>
    </lineage>
</organism>
<dbReference type="EMBL" id="UINC01000100">
    <property type="protein sequence ID" value="SUZ49063.1"/>
    <property type="molecule type" value="Genomic_DNA"/>
</dbReference>
<name>A0A381N627_9ZZZZ</name>
<dbReference type="AlphaFoldDB" id="A0A381N627"/>
<evidence type="ECO:0000313" key="2">
    <source>
        <dbReference type="EMBL" id="SUZ49063.1"/>
    </source>
</evidence>
<proteinExistence type="predicted"/>
<evidence type="ECO:0000256" key="1">
    <source>
        <dbReference type="SAM" id="MobiDB-lite"/>
    </source>
</evidence>
<protein>
    <submittedName>
        <fullName evidence="2">Uncharacterized protein</fullName>
    </submittedName>
</protein>